<protein>
    <submittedName>
        <fullName evidence="1">Uncharacterized protein</fullName>
    </submittedName>
</protein>
<comment type="caution">
    <text evidence="1">The sequence shown here is derived from an EMBL/GenBank/DDBJ whole genome shotgun (WGS) entry which is preliminary data.</text>
</comment>
<reference evidence="1 2" key="1">
    <citation type="journal article" date="2014" name="BMC Genomics">
        <title>Adaptive genomic structural variation in the grape powdery mildew pathogen, Erysiphe necator.</title>
        <authorList>
            <person name="Jones L."/>
            <person name="Riaz S."/>
            <person name="Morales-Cruz A."/>
            <person name="Amrine K.C."/>
            <person name="McGuire B."/>
            <person name="Gubler W.D."/>
            <person name="Walker M.A."/>
            <person name="Cantu D."/>
        </authorList>
    </citation>
    <scope>NUCLEOTIDE SEQUENCE [LARGE SCALE GENOMIC DNA]</scope>
    <source>
        <strain evidence="2">c</strain>
    </source>
</reference>
<keyword evidence="2" id="KW-1185">Reference proteome</keyword>
<sequence>MTSDGHAKVCRVGNCLVSALFVIKTTRAEWLNNWGDTRVFEASNEYALLPSLMSSLRAIAGIRSQQPTVALATSNPNERGLDPEAYYAAVEVAKSFKTAGYCWNFHSATRSPDLISKYGNINKNASNLMLKCHTSHTLKYLKKIKRLSVLPSFDPTKDTLALSQSRYAREPIERNGLKFYKPISTLLEKLIEPNKIEYTFGQKDEYNKFIGTQYVANNT</sequence>
<dbReference type="AlphaFoldDB" id="A0A0B1P4B1"/>
<dbReference type="HOGENOM" id="CLU_1262350_0_0_1"/>
<dbReference type="Proteomes" id="UP000030854">
    <property type="component" value="Unassembled WGS sequence"/>
</dbReference>
<evidence type="ECO:0000313" key="1">
    <source>
        <dbReference type="EMBL" id="KHJ31746.1"/>
    </source>
</evidence>
<organism evidence="1 2">
    <name type="scientific">Uncinula necator</name>
    <name type="common">Grape powdery mildew</name>
    <dbReference type="NCBI Taxonomy" id="52586"/>
    <lineage>
        <taxon>Eukaryota</taxon>
        <taxon>Fungi</taxon>
        <taxon>Dikarya</taxon>
        <taxon>Ascomycota</taxon>
        <taxon>Pezizomycotina</taxon>
        <taxon>Leotiomycetes</taxon>
        <taxon>Erysiphales</taxon>
        <taxon>Erysiphaceae</taxon>
        <taxon>Erysiphe</taxon>
    </lineage>
</organism>
<name>A0A0B1P4B1_UNCNE</name>
<evidence type="ECO:0000313" key="2">
    <source>
        <dbReference type="Proteomes" id="UP000030854"/>
    </source>
</evidence>
<gene>
    <name evidence="1" type="ORF">EV44_g0251</name>
</gene>
<dbReference type="EMBL" id="JNVN01002618">
    <property type="protein sequence ID" value="KHJ31746.1"/>
    <property type="molecule type" value="Genomic_DNA"/>
</dbReference>
<proteinExistence type="predicted"/>
<accession>A0A0B1P4B1</accession>